<proteinExistence type="predicted"/>
<name>A0AAD7C1G1_9AGAR</name>
<dbReference type="EMBL" id="JARKIF010000006">
    <property type="protein sequence ID" value="KAJ7636456.1"/>
    <property type="molecule type" value="Genomic_DNA"/>
</dbReference>
<accession>A0AAD7C1G1</accession>
<feature type="region of interest" description="Disordered" evidence="1">
    <location>
        <begin position="261"/>
        <end position="285"/>
    </location>
</feature>
<evidence type="ECO:0000313" key="3">
    <source>
        <dbReference type="Proteomes" id="UP001221142"/>
    </source>
</evidence>
<gene>
    <name evidence="2" type="ORF">FB45DRAFT_864488</name>
</gene>
<feature type="region of interest" description="Disordered" evidence="1">
    <location>
        <begin position="79"/>
        <end position="101"/>
    </location>
</feature>
<protein>
    <submittedName>
        <fullName evidence="2">Uncharacterized protein</fullName>
    </submittedName>
</protein>
<comment type="caution">
    <text evidence="2">The sequence shown here is derived from an EMBL/GenBank/DDBJ whole genome shotgun (WGS) entry which is preliminary data.</text>
</comment>
<keyword evidence="3" id="KW-1185">Reference proteome</keyword>
<feature type="compositionally biased region" description="Polar residues" evidence="1">
    <location>
        <begin position="263"/>
        <end position="280"/>
    </location>
</feature>
<evidence type="ECO:0000256" key="1">
    <source>
        <dbReference type="SAM" id="MobiDB-lite"/>
    </source>
</evidence>
<dbReference type="AlphaFoldDB" id="A0AAD7C1G1"/>
<dbReference type="Proteomes" id="UP001221142">
    <property type="component" value="Unassembled WGS sequence"/>
</dbReference>
<evidence type="ECO:0000313" key="2">
    <source>
        <dbReference type="EMBL" id="KAJ7636456.1"/>
    </source>
</evidence>
<reference evidence="2" key="1">
    <citation type="submission" date="2023-03" db="EMBL/GenBank/DDBJ databases">
        <title>Massive genome expansion in bonnet fungi (Mycena s.s.) driven by repeated elements and novel gene families across ecological guilds.</title>
        <authorList>
            <consortium name="Lawrence Berkeley National Laboratory"/>
            <person name="Harder C.B."/>
            <person name="Miyauchi S."/>
            <person name="Viragh M."/>
            <person name="Kuo A."/>
            <person name="Thoen E."/>
            <person name="Andreopoulos B."/>
            <person name="Lu D."/>
            <person name="Skrede I."/>
            <person name="Drula E."/>
            <person name="Henrissat B."/>
            <person name="Morin E."/>
            <person name="Kohler A."/>
            <person name="Barry K."/>
            <person name="LaButti K."/>
            <person name="Morin E."/>
            <person name="Salamov A."/>
            <person name="Lipzen A."/>
            <person name="Mereny Z."/>
            <person name="Hegedus B."/>
            <person name="Baldrian P."/>
            <person name="Stursova M."/>
            <person name="Weitz H."/>
            <person name="Taylor A."/>
            <person name="Grigoriev I.V."/>
            <person name="Nagy L.G."/>
            <person name="Martin F."/>
            <person name="Kauserud H."/>
        </authorList>
    </citation>
    <scope>NUCLEOTIDE SEQUENCE</scope>
    <source>
        <strain evidence="2">9284</strain>
    </source>
</reference>
<sequence>MPRHISYYRRHGLPTPSINDAIYCPKPGCTSKERLKVKLCGPEGKNAGCYYVNCFNHGHADKEAFWHVFPYGVSPAPTTPPNLPPPPSQPQVMPAPAPMTSSTLPRQAKMRCAHSARCRNPANRLCPRIMCKADCLDAGGCPIHSQSSLQINVIPDPAEFAAARHALDEHRCRIEQIRTDRELALALATPLPPSPTSSQEEDYLNLVARSPTTYTPSTSLMDAPNAGYEYYSPDSRSWVSVPPPFTLDINTNHSIPIRRKAATATSTQRGRPMASRSSLPHGTMSYEPLPAASAVPKKRKRPEVIEVLSSDDKVEVSAIRPIDNSRQLKWRRALGLANNLEFRW</sequence>
<organism evidence="2 3">
    <name type="scientific">Roridomyces roridus</name>
    <dbReference type="NCBI Taxonomy" id="1738132"/>
    <lineage>
        <taxon>Eukaryota</taxon>
        <taxon>Fungi</taxon>
        <taxon>Dikarya</taxon>
        <taxon>Basidiomycota</taxon>
        <taxon>Agaricomycotina</taxon>
        <taxon>Agaricomycetes</taxon>
        <taxon>Agaricomycetidae</taxon>
        <taxon>Agaricales</taxon>
        <taxon>Marasmiineae</taxon>
        <taxon>Mycenaceae</taxon>
        <taxon>Roridomyces</taxon>
    </lineage>
</organism>
<feature type="compositionally biased region" description="Pro residues" evidence="1">
    <location>
        <begin position="79"/>
        <end position="97"/>
    </location>
</feature>